<dbReference type="InterPro" id="IPR006094">
    <property type="entry name" value="Oxid_FAD_bind_N"/>
</dbReference>
<evidence type="ECO:0000259" key="6">
    <source>
        <dbReference type="PROSITE" id="PS51387"/>
    </source>
</evidence>
<reference evidence="7 8" key="1">
    <citation type="journal article" date="2014" name="Int. J. Syst. Evol. Microbiol.">
        <title>Complete genome sequence of Corynebacterium casei LMG S-19264T (=DSM 44701T), isolated from a smear-ripened cheese.</title>
        <authorList>
            <consortium name="US DOE Joint Genome Institute (JGI-PGF)"/>
            <person name="Walter F."/>
            <person name="Albersmeier A."/>
            <person name="Kalinowski J."/>
            <person name="Ruckert C."/>
        </authorList>
    </citation>
    <scope>NUCLEOTIDE SEQUENCE [LARGE SCALE GENOMIC DNA]</scope>
    <source>
        <strain evidence="7 8">CGMCC 4.7111</strain>
    </source>
</reference>
<comment type="caution">
    <text evidence="7">The sequence shown here is derived from an EMBL/GenBank/DDBJ whole genome shotgun (WGS) entry which is preliminary data.</text>
</comment>
<dbReference type="Pfam" id="PF08031">
    <property type="entry name" value="BBE"/>
    <property type="match status" value="1"/>
</dbReference>
<dbReference type="PROSITE" id="PS51387">
    <property type="entry name" value="FAD_PCMH"/>
    <property type="match status" value="1"/>
</dbReference>
<dbReference type="InterPro" id="IPR006093">
    <property type="entry name" value="Oxy_OxRdtase_FAD_BS"/>
</dbReference>
<evidence type="ECO:0000313" key="8">
    <source>
        <dbReference type="Proteomes" id="UP000600365"/>
    </source>
</evidence>
<accession>A0A917Y8P7</accession>
<dbReference type="InterPro" id="IPR036318">
    <property type="entry name" value="FAD-bd_PCMH-like_sf"/>
</dbReference>
<organism evidence="7 8">
    <name type="scientific">Streptomyces albiflavescens</name>
    <dbReference type="NCBI Taxonomy" id="1623582"/>
    <lineage>
        <taxon>Bacteria</taxon>
        <taxon>Bacillati</taxon>
        <taxon>Actinomycetota</taxon>
        <taxon>Actinomycetes</taxon>
        <taxon>Kitasatosporales</taxon>
        <taxon>Streptomycetaceae</taxon>
        <taxon>Streptomyces</taxon>
    </lineage>
</organism>
<gene>
    <name evidence="7" type="ORF">GCM10011579_062280</name>
</gene>
<evidence type="ECO:0000256" key="5">
    <source>
        <dbReference type="ARBA" id="ARBA00023002"/>
    </source>
</evidence>
<dbReference type="AlphaFoldDB" id="A0A917Y8P7"/>
<dbReference type="PROSITE" id="PS00862">
    <property type="entry name" value="OX2_COVAL_FAD"/>
    <property type="match status" value="1"/>
</dbReference>
<dbReference type="PANTHER" id="PTHR42973">
    <property type="entry name" value="BINDING OXIDOREDUCTASE, PUTATIVE (AFU_ORTHOLOGUE AFUA_1G17690)-RELATED"/>
    <property type="match status" value="1"/>
</dbReference>
<sequence>MAITPAQAARQELTGFKGQLIGPEDSGYDEARSVYNAMIDRRPALVARCTGPEDVAQVIGFARDHTLPLAVRGGGHHGAGLGTCDDGVVLDLSPVKDVTVDPEARTARVGGGCLLGEVDRATHEHGLATPSGIISTTGVGGITLGGGIGHLTRTYGLAVDNLLAADLVLANGEQVHADADENSDLYWAIRGGGGNFGVVTSFLFRLHELSTVVAGPTFWPVELGAEVLTAYRDFLPRAPRELNGFFLFTSVPPAPPFPEELHLRKVCGIMWCWAGDDTDAAAEEMAPLLDVLPAPLLHGPAAMPHPAIQSAFDGVYPPGDQWYWRAAFIDEIPAEAADLHAKFGAEMPTWKSTMHMYPIDGAVHDHAATDTAWSYRSSGWSAVFAGVDPDPANAGLVRQWSVDYSDALNPFSAGGAYVNMTMDESQERVRASYRDNYARLARIKADRDPGNLFRLNQNIQPAAQA</sequence>
<evidence type="ECO:0000256" key="1">
    <source>
        <dbReference type="ARBA" id="ARBA00001974"/>
    </source>
</evidence>
<dbReference type="InterPro" id="IPR016166">
    <property type="entry name" value="FAD-bd_PCMH"/>
</dbReference>
<name>A0A917Y8P7_9ACTN</name>
<dbReference type="GO" id="GO:0016491">
    <property type="term" value="F:oxidoreductase activity"/>
    <property type="evidence" value="ECO:0007669"/>
    <property type="project" value="UniProtKB-KW"/>
</dbReference>
<dbReference type="Gene3D" id="3.30.465.10">
    <property type="match status" value="1"/>
</dbReference>
<dbReference type="InterPro" id="IPR016167">
    <property type="entry name" value="FAD-bd_PCMH_sub1"/>
</dbReference>
<dbReference type="Gene3D" id="3.30.43.10">
    <property type="entry name" value="Uridine Diphospho-n-acetylenolpyruvylglucosamine Reductase, domain 2"/>
    <property type="match status" value="1"/>
</dbReference>
<dbReference type="EMBL" id="BMMM01000013">
    <property type="protein sequence ID" value="GGN78777.1"/>
    <property type="molecule type" value="Genomic_DNA"/>
</dbReference>
<dbReference type="Proteomes" id="UP000600365">
    <property type="component" value="Unassembled WGS sequence"/>
</dbReference>
<dbReference type="InterPro" id="IPR050416">
    <property type="entry name" value="FAD-linked_Oxidoreductase"/>
</dbReference>
<dbReference type="Gene3D" id="3.40.462.20">
    <property type="match status" value="1"/>
</dbReference>
<dbReference type="Pfam" id="PF01565">
    <property type="entry name" value="FAD_binding_4"/>
    <property type="match status" value="1"/>
</dbReference>
<evidence type="ECO:0000256" key="4">
    <source>
        <dbReference type="ARBA" id="ARBA00022827"/>
    </source>
</evidence>
<evidence type="ECO:0000256" key="3">
    <source>
        <dbReference type="ARBA" id="ARBA00022630"/>
    </source>
</evidence>
<evidence type="ECO:0000256" key="2">
    <source>
        <dbReference type="ARBA" id="ARBA00005466"/>
    </source>
</evidence>
<dbReference type="InterPro" id="IPR016169">
    <property type="entry name" value="FAD-bd_PCMH_sub2"/>
</dbReference>
<dbReference type="InterPro" id="IPR012951">
    <property type="entry name" value="BBE"/>
</dbReference>
<protein>
    <submittedName>
        <fullName evidence="7">Oxidoreductase</fullName>
    </submittedName>
</protein>
<comment type="cofactor">
    <cofactor evidence="1">
        <name>FAD</name>
        <dbReference type="ChEBI" id="CHEBI:57692"/>
    </cofactor>
</comment>
<dbReference type="PANTHER" id="PTHR42973:SF39">
    <property type="entry name" value="FAD-BINDING PCMH-TYPE DOMAIN-CONTAINING PROTEIN"/>
    <property type="match status" value="1"/>
</dbReference>
<proteinExistence type="inferred from homology"/>
<keyword evidence="3" id="KW-0285">Flavoprotein</keyword>
<keyword evidence="5" id="KW-0560">Oxidoreductase</keyword>
<dbReference type="SUPFAM" id="SSF56176">
    <property type="entry name" value="FAD-binding/transporter-associated domain-like"/>
    <property type="match status" value="1"/>
</dbReference>
<dbReference type="GO" id="GO:0071949">
    <property type="term" value="F:FAD binding"/>
    <property type="evidence" value="ECO:0007669"/>
    <property type="project" value="InterPro"/>
</dbReference>
<keyword evidence="8" id="KW-1185">Reference proteome</keyword>
<feature type="domain" description="FAD-binding PCMH-type" evidence="6">
    <location>
        <begin position="38"/>
        <end position="209"/>
    </location>
</feature>
<keyword evidence="4" id="KW-0274">FAD</keyword>
<dbReference type="RefSeq" id="WP_189189432.1">
    <property type="nucleotide sequence ID" value="NZ_BMMM01000013.1"/>
</dbReference>
<comment type="similarity">
    <text evidence="2">Belongs to the oxygen-dependent FAD-linked oxidoreductase family.</text>
</comment>
<evidence type="ECO:0000313" key="7">
    <source>
        <dbReference type="EMBL" id="GGN78777.1"/>
    </source>
</evidence>